<reference evidence="2" key="1">
    <citation type="submission" date="2022-07" db="EMBL/GenBank/DDBJ databases">
        <title>Description and genome-wide analysis of Profundicola chukchiensis gen. nov., sp. nov., marine bacteria isolated from bottom sediments of the Chukchi Sea.</title>
        <authorList>
            <person name="Romanenko L."/>
            <person name="Otstavnykh N."/>
            <person name="Kurilenko V."/>
            <person name="Eremeev V."/>
            <person name="Velansky P."/>
            <person name="Mikhailov V."/>
            <person name="Isaeva M."/>
        </authorList>
    </citation>
    <scope>NUCLEOTIDE SEQUENCE</scope>
    <source>
        <strain evidence="2">KMM 9713</strain>
    </source>
</reference>
<dbReference type="Proteomes" id="UP001152599">
    <property type="component" value="Unassembled WGS sequence"/>
</dbReference>
<dbReference type="GO" id="GO:0016491">
    <property type="term" value="F:oxidoreductase activity"/>
    <property type="evidence" value="ECO:0007669"/>
    <property type="project" value="InterPro"/>
</dbReference>
<dbReference type="PROSITE" id="PS51352">
    <property type="entry name" value="THIOREDOXIN_2"/>
    <property type="match status" value="1"/>
</dbReference>
<dbReference type="SUPFAM" id="SSF52833">
    <property type="entry name" value="Thioredoxin-like"/>
    <property type="match status" value="1"/>
</dbReference>
<evidence type="ECO:0000313" key="3">
    <source>
        <dbReference type="Proteomes" id="UP001152599"/>
    </source>
</evidence>
<organism evidence="2 3">
    <name type="scientific">Profundicola chukchiensis</name>
    <dbReference type="NCBI Taxonomy" id="2961959"/>
    <lineage>
        <taxon>Bacteria</taxon>
        <taxon>Pseudomonadati</taxon>
        <taxon>Bacteroidota</taxon>
        <taxon>Flavobacteriia</taxon>
        <taxon>Flavobacteriales</taxon>
        <taxon>Weeksellaceae</taxon>
        <taxon>Profundicola</taxon>
    </lineage>
</organism>
<accession>A0A9X4MVX5</accession>
<name>A0A9X4MVX5_9FLAO</name>
<dbReference type="RefSeq" id="WP_304420407.1">
    <property type="nucleotide sequence ID" value="NZ_JANCMU010000002.1"/>
</dbReference>
<dbReference type="PANTHER" id="PTHR42852">
    <property type="entry name" value="THIOL:DISULFIDE INTERCHANGE PROTEIN DSBE"/>
    <property type="match status" value="1"/>
</dbReference>
<protein>
    <submittedName>
        <fullName evidence="2">Redoxin family protein</fullName>
    </submittedName>
</protein>
<feature type="domain" description="Thioredoxin" evidence="1">
    <location>
        <begin position="1"/>
        <end position="152"/>
    </location>
</feature>
<dbReference type="PANTHER" id="PTHR42852:SF13">
    <property type="entry name" value="PROTEIN DIPZ"/>
    <property type="match status" value="1"/>
</dbReference>
<evidence type="ECO:0000259" key="1">
    <source>
        <dbReference type="PROSITE" id="PS51352"/>
    </source>
</evidence>
<dbReference type="EMBL" id="JANCMU010000002">
    <property type="protein sequence ID" value="MDG4945861.1"/>
    <property type="molecule type" value="Genomic_DNA"/>
</dbReference>
<proteinExistence type="predicted"/>
<dbReference type="InterPro" id="IPR050553">
    <property type="entry name" value="Thioredoxin_ResA/DsbE_sf"/>
</dbReference>
<dbReference type="AlphaFoldDB" id="A0A9X4MVX5"/>
<gene>
    <name evidence="2" type="ORF">NMK71_05495</name>
</gene>
<keyword evidence="3" id="KW-1185">Reference proteome</keyword>
<dbReference type="Pfam" id="PF08534">
    <property type="entry name" value="Redoxin"/>
    <property type="match status" value="1"/>
</dbReference>
<dbReference type="InterPro" id="IPR036249">
    <property type="entry name" value="Thioredoxin-like_sf"/>
</dbReference>
<dbReference type="InterPro" id="IPR013766">
    <property type="entry name" value="Thioredoxin_domain"/>
</dbReference>
<evidence type="ECO:0000313" key="2">
    <source>
        <dbReference type="EMBL" id="MDG4945861.1"/>
    </source>
</evidence>
<sequence>MKKLLLLTFFIYCNCNLFGQVIHKLDSLPQTLSDINLSNDKFTIVEIWASWCSPCIESIKKIDALENLYSKDLEFILINSYDDETKANETLNKFNIQSKKIIDSTKQIIDFFKIDMVGNVLILNKNKTKYWIGPPSILYEENLDKLILENKLPTFLLSEKYQNITKNKYKIEFSLGNSSQKRSLVSDEKYLKLTNTPLKSILEIYNNELNFIDNSLMTLYLNFEITTNSESESNNQEITDDILNLFNSQKSDCQVILNMDFLINYVTF</sequence>
<dbReference type="Gene3D" id="3.40.30.10">
    <property type="entry name" value="Glutaredoxin"/>
    <property type="match status" value="1"/>
</dbReference>
<comment type="caution">
    <text evidence="2">The sequence shown here is derived from an EMBL/GenBank/DDBJ whole genome shotgun (WGS) entry which is preliminary data.</text>
</comment>
<dbReference type="InterPro" id="IPR013740">
    <property type="entry name" value="Redoxin"/>
</dbReference>